<gene>
    <name evidence="1" type="ORF">BLA60_08255</name>
</gene>
<comment type="caution">
    <text evidence="1">The sequence shown here is derived from an EMBL/GenBank/DDBJ whole genome shotgun (WGS) entry which is preliminary data.</text>
</comment>
<keyword evidence="2" id="KW-1185">Reference proteome</keyword>
<dbReference type="EMBL" id="MSIF01000003">
    <property type="protein sequence ID" value="OLF12378.1"/>
    <property type="molecule type" value="Genomic_DNA"/>
</dbReference>
<protein>
    <submittedName>
        <fullName evidence="1">Uncharacterized protein</fullName>
    </submittedName>
</protein>
<reference evidence="1 2" key="1">
    <citation type="submission" date="2016-12" db="EMBL/GenBank/DDBJ databases">
        <title>The draft genome sequence of Actinophytocola xinjiangensis.</title>
        <authorList>
            <person name="Wang W."/>
            <person name="Yuan L."/>
        </authorList>
    </citation>
    <scope>NUCLEOTIDE SEQUENCE [LARGE SCALE GENOMIC DNA]</scope>
    <source>
        <strain evidence="1 2">CGMCC 4.4663</strain>
    </source>
</reference>
<evidence type="ECO:0000313" key="1">
    <source>
        <dbReference type="EMBL" id="OLF12378.1"/>
    </source>
</evidence>
<organism evidence="1 2">
    <name type="scientific">Actinophytocola xinjiangensis</name>
    <dbReference type="NCBI Taxonomy" id="485602"/>
    <lineage>
        <taxon>Bacteria</taxon>
        <taxon>Bacillati</taxon>
        <taxon>Actinomycetota</taxon>
        <taxon>Actinomycetes</taxon>
        <taxon>Pseudonocardiales</taxon>
        <taxon>Pseudonocardiaceae</taxon>
    </lineage>
</organism>
<dbReference type="RefSeq" id="WP_075132568.1">
    <property type="nucleotide sequence ID" value="NZ_MSIF01000003.1"/>
</dbReference>
<dbReference type="Proteomes" id="UP000185696">
    <property type="component" value="Unassembled WGS sequence"/>
</dbReference>
<dbReference type="AlphaFoldDB" id="A0A7Z0WPM5"/>
<sequence>MRGDLREVLRRRLGADAGLLDSLSERDLTELHDALRAARRRQSRALATATDEAMRQMPALVRASVARFVGR</sequence>
<name>A0A7Z0WPM5_9PSEU</name>
<accession>A0A7Z0WPM5</accession>
<evidence type="ECO:0000313" key="2">
    <source>
        <dbReference type="Proteomes" id="UP000185696"/>
    </source>
</evidence>
<proteinExistence type="predicted"/>